<name>A0AAV7JP07_9METZ</name>
<dbReference type="EMBL" id="JAKMXF010000310">
    <property type="protein sequence ID" value="KAI6650717.1"/>
    <property type="molecule type" value="Genomic_DNA"/>
</dbReference>
<proteinExistence type="predicted"/>
<sequence length="375" mass="42359">MQPFRKSPQHNTSTSTAINYSTLLEDEEYAKPLFAGLREIASIQEKVFLLQDKVEHPTLYLTQADVEAGKTLFRNMHETLGRSRQEIIDIIIEEKLAEIHNEMIEFKSVYESQKVKYKEIEKKLIEYGYVPPARYIAPPVLTDIPTIAANSSFNTNNLASANLPVISPSPIPVHSPENQVVQDIIAPFIATPELFRKLSKQSRVGAEHVKAVMRDCDDDIDETYGNEPARDIQMTLAGPIRADRHIPPPLSESPVCLREFRFPTTPTQSYSNLDQINTEPSVYTSNSNNLISRKESNSIIPSDVITEEEYNSLASYIVSNVTLLELNTALTRLREFTRCADSGQNLQLNEQLLANEVGNTKWSQIRLALLKLKLM</sequence>
<gene>
    <name evidence="1" type="ORF">LOD99_7768</name>
</gene>
<reference evidence="1 2" key="1">
    <citation type="journal article" date="2023" name="BMC Biol.">
        <title>The compact genome of the sponge Oopsacas minuta (Hexactinellida) is lacking key metazoan core genes.</title>
        <authorList>
            <person name="Santini S."/>
            <person name="Schenkelaars Q."/>
            <person name="Jourda C."/>
            <person name="Duchesne M."/>
            <person name="Belahbib H."/>
            <person name="Rocher C."/>
            <person name="Selva M."/>
            <person name="Riesgo A."/>
            <person name="Vervoort M."/>
            <person name="Leys S.P."/>
            <person name="Kodjabachian L."/>
            <person name="Le Bivic A."/>
            <person name="Borchiellini C."/>
            <person name="Claverie J.M."/>
            <person name="Renard E."/>
        </authorList>
    </citation>
    <scope>NUCLEOTIDE SEQUENCE [LARGE SCALE GENOMIC DNA]</scope>
    <source>
        <strain evidence="1">SPO-2</strain>
    </source>
</reference>
<evidence type="ECO:0008006" key="3">
    <source>
        <dbReference type="Google" id="ProtNLM"/>
    </source>
</evidence>
<accession>A0AAV7JP07</accession>
<dbReference type="AlphaFoldDB" id="A0AAV7JP07"/>
<keyword evidence="2" id="KW-1185">Reference proteome</keyword>
<protein>
    <recommendedName>
        <fullName evidence="3">Spindle and kinetochore-associated protein 3</fullName>
    </recommendedName>
</protein>
<dbReference type="Proteomes" id="UP001165289">
    <property type="component" value="Unassembled WGS sequence"/>
</dbReference>
<evidence type="ECO:0000313" key="2">
    <source>
        <dbReference type="Proteomes" id="UP001165289"/>
    </source>
</evidence>
<evidence type="ECO:0000313" key="1">
    <source>
        <dbReference type="EMBL" id="KAI6650717.1"/>
    </source>
</evidence>
<comment type="caution">
    <text evidence="1">The sequence shown here is derived from an EMBL/GenBank/DDBJ whole genome shotgun (WGS) entry which is preliminary data.</text>
</comment>
<organism evidence="1 2">
    <name type="scientific">Oopsacas minuta</name>
    <dbReference type="NCBI Taxonomy" id="111878"/>
    <lineage>
        <taxon>Eukaryota</taxon>
        <taxon>Metazoa</taxon>
        <taxon>Porifera</taxon>
        <taxon>Hexactinellida</taxon>
        <taxon>Hexasterophora</taxon>
        <taxon>Lyssacinosida</taxon>
        <taxon>Leucopsacidae</taxon>
        <taxon>Oopsacas</taxon>
    </lineage>
</organism>